<dbReference type="Proteomes" id="UP000593573">
    <property type="component" value="Unassembled WGS sequence"/>
</dbReference>
<comment type="caution">
    <text evidence="2">The sequence shown here is derived from an EMBL/GenBank/DDBJ whole genome shotgun (WGS) entry which is preliminary data.</text>
</comment>
<dbReference type="AlphaFoldDB" id="A0A7J8WC95"/>
<gene>
    <name evidence="2" type="ORF">Goklo_025385</name>
</gene>
<feature type="non-terminal residue" evidence="2">
    <location>
        <position position="1"/>
    </location>
</feature>
<accession>A0A7J8WC95</accession>
<protein>
    <recommendedName>
        <fullName evidence="1">Zinc knuckle CX2CX4HX4C domain-containing protein</fullName>
    </recommendedName>
</protein>
<evidence type="ECO:0000313" key="2">
    <source>
        <dbReference type="EMBL" id="MBA0672691.1"/>
    </source>
</evidence>
<sequence>KLQLGENPLQVLLVLIPFWVQIQDVPIGLFSENLATQLGNFLGNFLEYDVLNLGKENINFMRIKVQFDIRRPLKRKKQILFDGRRSYVTFKYERLSFFYFYCGRLGHSDSFCQAKLNLRVEIAEMGWDLSIRAQSRRALTMNSVWLCEEGDGDMGGIGKENRGFRMGQQKMGWKIKYGKLVDLVLGFNLEGGSSSVGQGKENSLIGHTLNVMDHDLEDVSLVGEEGKKRSRGEIEDLTGKEEMGNIMARSRRMVDLNHLSSMAAKWQSDRTQ</sequence>
<organism evidence="2 3">
    <name type="scientific">Gossypium klotzschianum</name>
    <dbReference type="NCBI Taxonomy" id="34286"/>
    <lineage>
        <taxon>Eukaryota</taxon>
        <taxon>Viridiplantae</taxon>
        <taxon>Streptophyta</taxon>
        <taxon>Embryophyta</taxon>
        <taxon>Tracheophyta</taxon>
        <taxon>Spermatophyta</taxon>
        <taxon>Magnoliopsida</taxon>
        <taxon>eudicotyledons</taxon>
        <taxon>Gunneridae</taxon>
        <taxon>Pentapetalae</taxon>
        <taxon>rosids</taxon>
        <taxon>malvids</taxon>
        <taxon>Malvales</taxon>
        <taxon>Malvaceae</taxon>
        <taxon>Malvoideae</taxon>
        <taxon>Gossypium</taxon>
    </lineage>
</organism>
<keyword evidence="3" id="KW-1185">Reference proteome</keyword>
<dbReference type="PANTHER" id="PTHR31286:SF153">
    <property type="entry name" value="DUF4283 DOMAIN PROTEIN"/>
    <property type="match status" value="1"/>
</dbReference>
<dbReference type="EMBL" id="JABFAB010245576">
    <property type="protein sequence ID" value="MBA0672691.1"/>
    <property type="molecule type" value="Genomic_DNA"/>
</dbReference>
<feature type="domain" description="Zinc knuckle CX2CX4HX4C" evidence="1">
    <location>
        <begin position="67"/>
        <end position="113"/>
    </location>
</feature>
<name>A0A7J8WC95_9ROSI</name>
<dbReference type="PANTHER" id="PTHR31286">
    <property type="entry name" value="GLYCINE-RICH CELL WALL STRUCTURAL PROTEIN 1.8-LIKE"/>
    <property type="match status" value="1"/>
</dbReference>
<dbReference type="InterPro" id="IPR040256">
    <property type="entry name" value="At4g02000-like"/>
</dbReference>
<dbReference type="Pfam" id="PF14392">
    <property type="entry name" value="zf-CCHC_4"/>
    <property type="match status" value="1"/>
</dbReference>
<reference evidence="2 3" key="1">
    <citation type="journal article" date="2019" name="Genome Biol. Evol.">
        <title>Insights into the evolution of the New World diploid cottons (Gossypium, subgenus Houzingenia) based on genome sequencing.</title>
        <authorList>
            <person name="Grover C.E."/>
            <person name="Arick M.A. 2nd"/>
            <person name="Thrash A."/>
            <person name="Conover J.L."/>
            <person name="Sanders W.S."/>
            <person name="Peterson D.G."/>
            <person name="Frelichowski J.E."/>
            <person name="Scheffler J.A."/>
            <person name="Scheffler B.E."/>
            <person name="Wendel J.F."/>
        </authorList>
    </citation>
    <scope>NUCLEOTIDE SEQUENCE [LARGE SCALE GENOMIC DNA]</scope>
    <source>
        <strain evidence="2">57</strain>
        <tissue evidence="2">Leaf</tissue>
    </source>
</reference>
<dbReference type="OrthoDB" id="1750469at2759"/>
<evidence type="ECO:0000259" key="1">
    <source>
        <dbReference type="Pfam" id="PF14392"/>
    </source>
</evidence>
<dbReference type="InterPro" id="IPR025836">
    <property type="entry name" value="Zn_knuckle_CX2CX4HX4C"/>
</dbReference>
<evidence type="ECO:0000313" key="3">
    <source>
        <dbReference type="Proteomes" id="UP000593573"/>
    </source>
</evidence>
<proteinExistence type="predicted"/>